<feature type="domain" description="Zn(2)-C6 fungal-type" evidence="4">
    <location>
        <begin position="41"/>
        <end position="71"/>
    </location>
</feature>
<gene>
    <name evidence="5" type="ORF">BD324DRAFT_630881</name>
</gene>
<evidence type="ECO:0000256" key="2">
    <source>
        <dbReference type="ARBA" id="ARBA00023242"/>
    </source>
</evidence>
<name>A0A1Y1UEX9_9TREE</name>
<dbReference type="CDD" id="cd00067">
    <property type="entry name" value="GAL4"/>
    <property type="match status" value="1"/>
</dbReference>
<keyword evidence="2" id="KW-0539">Nucleus</keyword>
<feature type="compositionally biased region" description="Polar residues" evidence="3">
    <location>
        <begin position="104"/>
        <end position="117"/>
    </location>
</feature>
<dbReference type="PROSITE" id="PS50048">
    <property type="entry name" value="ZN2_CY6_FUNGAL_2"/>
    <property type="match status" value="1"/>
</dbReference>
<evidence type="ECO:0000259" key="4">
    <source>
        <dbReference type="PROSITE" id="PS50048"/>
    </source>
</evidence>
<evidence type="ECO:0000313" key="5">
    <source>
        <dbReference type="EMBL" id="ORX35625.1"/>
    </source>
</evidence>
<dbReference type="InterPro" id="IPR036864">
    <property type="entry name" value="Zn2-C6_fun-type_DNA-bd_sf"/>
</dbReference>
<dbReference type="RefSeq" id="XP_021869789.1">
    <property type="nucleotide sequence ID" value="XM_022016381.1"/>
</dbReference>
<dbReference type="STRING" id="4999.A0A1Y1UEX9"/>
<dbReference type="OrthoDB" id="2428527at2759"/>
<proteinExistence type="predicted"/>
<dbReference type="GO" id="GO:0003677">
    <property type="term" value="F:DNA binding"/>
    <property type="evidence" value="ECO:0007669"/>
    <property type="project" value="InterPro"/>
</dbReference>
<dbReference type="PROSITE" id="PS00463">
    <property type="entry name" value="ZN2_CY6_FUNGAL_1"/>
    <property type="match status" value="1"/>
</dbReference>
<dbReference type="GO" id="GO:0000981">
    <property type="term" value="F:DNA-binding transcription factor activity, RNA polymerase II-specific"/>
    <property type="evidence" value="ECO:0007669"/>
    <property type="project" value="InterPro"/>
</dbReference>
<comment type="caution">
    <text evidence="5">The sequence shown here is derived from an EMBL/GenBank/DDBJ whole genome shotgun (WGS) entry which is preliminary data.</text>
</comment>
<dbReference type="InParanoid" id="A0A1Y1UEX9"/>
<feature type="region of interest" description="Disordered" evidence="3">
    <location>
        <begin position="81"/>
        <end position="138"/>
    </location>
</feature>
<dbReference type="PANTHER" id="PTHR47783:SF1">
    <property type="entry name" value="ZN(II)2CYS6 TRANSCRIPTION FACTOR (EUROFUNG)"/>
    <property type="match status" value="1"/>
</dbReference>
<evidence type="ECO:0000256" key="3">
    <source>
        <dbReference type="SAM" id="MobiDB-lite"/>
    </source>
</evidence>
<organism evidence="5 6">
    <name type="scientific">Kockovaella imperatae</name>
    <dbReference type="NCBI Taxonomy" id="4999"/>
    <lineage>
        <taxon>Eukaryota</taxon>
        <taxon>Fungi</taxon>
        <taxon>Dikarya</taxon>
        <taxon>Basidiomycota</taxon>
        <taxon>Agaricomycotina</taxon>
        <taxon>Tremellomycetes</taxon>
        <taxon>Tremellales</taxon>
        <taxon>Cuniculitremaceae</taxon>
        <taxon>Kockovaella</taxon>
    </lineage>
</organism>
<keyword evidence="6" id="KW-1185">Reference proteome</keyword>
<evidence type="ECO:0000256" key="1">
    <source>
        <dbReference type="ARBA" id="ARBA00022723"/>
    </source>
</evidence>
<dbReference type="SUPFAM" id="SSF57701">
    <property type="entry name" value="Zn2/Cys6 DNA-binding domain"/>
    <property type="match status" value="1"/>
</dbReference>
<dbReference type="Gene3D" id="4.10.240.10">
    <property type="entry name" value="Zn(2)-C6 fungal-type DNA-binding domain"/>
    <property type="match status" value="1"/>
</dbReference>
<dbReference type="GeneID" id="33558190"/>
<dbReference type="InterPro" id="IPR001138">
    <property type="entry name" value="Zn2Cys6_DnaBD"/>
</dbReference>
<keyword evidence="1" id="KW-0479">Metal-binding</keyword>
<protein>
    <recommendedName>
        <fullName evidence="4">Zn(2)-C6 fungal-type domain-containing protein</fullName>
    </recommendedName>
</protein>
<dbReference type="CDD" id="cd12148">
    <property type="entry name" value="fungal_TF_MHR"/>
    <property type="match status" value="1"/>
</dbReference>
<reference evidence="5 6" key="1">
    <citation type="submission" date="2017-03" db="EMBL/GenBank/DDBJ databases">
        <title>Widespread Adenine N6-methylation of Active Genes in Fungi.</title>
        <authorList>
            <consortium name="DOE Joint Genome Institute"/>
            <person name="Mondo S.J."/>
            <person name="Dannebaum R.O."/>
            <person name="Kuo R.C."/>
            <person name="Louie K.B."/>
            <person name="Bewick A.J."/>
            <person name="Labutti K."/>
            <person name="Haridas S."/>
            <person name="Kuo A."/>
            <person name="Salamov A."/>
            <person name="Ahrendt S.R."/>
            <person name="Lau R."/>
            <person name="Bowen B.P."/>
            <person name="Lipzen A."/>
            <person name="Sullivan W."/>
            <person name="Andreopoulos W.B."/>
            <person name="Clum A."/>
            <person name="Lindquist E."/>
            <person name="Daum C."/>
            <person name="Northen T.R."/>
            <person name="Ramamoorthy G."/>
            <person name="Schmitz R.J."/>
            <person name="Gryganskyi A."/>
            <person name="Culley D."/>
            <person name="Magnuson J."/>
            <person name="James T.Y."/>
            <person name="O'Malley M.A."/>
            <person name="Stajich J.E."/>
            <person name="Spatafora J.W."/>
            <person name="Visel A."/>
            <person name="Grigoriev I.V."/>
        </authorList>
    </citation>
    <scope>NUCLEOTIDE SEQUENCE [LARGE SCALE GENOMIC DNA]</scope>
    <source>
        <strain evidence="5 6">NRRL Y-17943</strain>
    </source>
</reference>
<evidence type="ECO:0000313" key="6">
    <source>
        <dbReference type="Proteomes" id="UP000193218"/>
    </source>
</evidence>
<dbReference type="Proteomes" id="UP000193218">
    <property type="component" value="Unassembled WGS sequence"/>
</dbReference>
<dbReference type="Pfam" id="PF04082">
    <property type="entry name" value="Fungal_trans"/>
    <property type="match status" value="1"/>
</dbReference>
<dbReference type="GO" id="GO:0008270">
    <property type="term" value="F:zinc ion binding"/>
    <property type="evidence" value="ECO:0007669"/>
    <property type="project" value="InterPro"/>
</dbReference>
<dbReference type="EMBL" id="NBSH01000010">
    <property type="protein sequence ID" value="ORX35625.1"/>
    <property type="molecule type" value="Genomic_DNA"/>
</dbReference>
<feature type="compositionally biased region" description="Basic residues" evidence="3">
    <location>
        <begin position="81"/>
        <end position="90"/>
    </location>
</feature>
<dbReference type="InterPro" id="IPR007219">
    <property type="entry name" value="XnlR_reg_dom"/>
</dbReference>
<dbReference type="AlphaFoldDB" id="A0A1Y1UEX9"/>
<dbReference type="Pfam" id="PF00172">
    <property type="entry name" value="Zn_clus"/>
    <property type="match status" value="1"/>
</dbReference>
<accession>A0A1Y1UEX9</accession>
<dbReference type="PANTHER" id="PTHR47783">
    <property type="entry name" value="ZN(II)2CYS6 TRANSCRIPTION FACTOR (EUROFUNG)-RELATED"/>
    <property type="match status" value="1"/>
</dbReference>
<sequence>MIGMASASPHFDGDSAELGPIASSSLASSSHAESSGRAAAACKACRDRKIRCSGEKPTCQNCQKKVRTCVYLARVPKKRREFFTRPRRASTSHEERPPIPAGSSAPSQVQDTPSTTADDSRRESGMSFDEPFLDTGQSSQLLAQPTAVRRNDDIFNLLLGLGNIGNNGSQVEDPFAFVNLSTPKAWLEQLGGADSSAMAFGPSPPSDQSVIPNGLNGQFLTSDPVMTLRRQVSRLKRLQVPFFRFFGPTAILPGYKQVTSVISRAPSPLQDIPATPPVFATFSPAPYEDHPSNEAMNHLIPLFISHFNYFFSFINLRADIDDPSRYSLSPALTNIVCALAARFSPMFENNADNALREGSRAWAEKAKSLVSRDLAISTTDLMDSLILLSWYEFGGDRDGGLWMYSGMAFRMGQDLGLETIGKEGGALISGTTVHDRDMASSRRRHCCLRVMDSIMTIGTGRRGMFQDRKWTVPNLPSVMTHTGQHLPDPFEHVTQIFVYVDQIAHILVNVSLDQADKELAQLQNDLTAFYSTLPEDLKFSTLTFQSFANAGQGGAFVLLHTWFHALVLLSYLPLPLLSSSDLSRHAKMDDAGRELAVSSAKSIMDIVAFAEIIDNRAVTQPWINYPLYLAARTFLLQARRYEDPECTSVGKEHMIRAARQDFQKTLAMLGKVEIYWTGVRYIRQSLEQRENDAEVPSGT</sequence>
<dbReference type="SMART" id="SM00066">
    <property type="entry name" value="GAL4"/>
    <property type="match status" value="1"/>
</dbReference>
<dbReference type="GO" id="GO:0006351">
    <property type="term" value="P:DNA-templated transcription"/>
    <property type="evidence" value="ECO:0007669"/>
    <property type="project" value="InterPro"/>
</dbReference>